<dbReference type="EMBL" id="LAZR01010128">
    <property type="protein sequence ID" value="KKM68667.1"/>
    <property type="molecule type" value="Genomic_DNA"/>
</dbReference>
<comment type="caution">
    <text evidence="1">The sequence shown here is derived from an EMBL/GenBank/DDBJ whole genome shotgun (WGS) entry which is preliminary data.</text>
</comment>
<proteinExistence type="predicted"/>
<dbReference type="AlphaFoldDB" id="A0A0F9MHQ3"/>
<organism evidence="1">
    <name type="scientific">marine sediment metagenome</name>
    <dbReference type="NCBI Taxonomy" id="412755"/>
    <lineage>
        <taxon>unclassified sequences</taxon>
        <taxon>metagenomes</taxon>
        <taxon>ecological metagenomes</taxon>
    </lineage>
</organism>
<evidence type="ECO:0000313" key="1">
    <source>
        <dbReference type="EMBL" id="KKM68667.1"/>
    </source>
</evidence>
<name>A0A0F9MHQ3_9ZZZZ</name>
<gene>
    <name evidence="1" type="ORF">LCGC14_1458540</name>
</gene>
<protein>
    <submittedName>
        <fullName evidence="1">Uncharacterized protein</fullName>
    </submittedName>
</protein>
<accession>A0A0F9MHQ3</accession>
<sequence>MNNNNNNNNSIPNQIQIRKHKRKLYEYLLNHGFDNLSATEKEIVMQLGKDEDIQRLLIGGHIFRNKNNG</sequence>
<reference evidence="1" key="1">
    <citation type="journal article" date="2015" name="Nature">
        <title>Complex archaea that bridge the gap between prokaryotes and eukaryotes.</title>
        <authorList>
            <person name="Spang A."/>
            <person name="Saw J.H."/>
            <person name="Jorgensen S.L."/>
            <person name="Zaremba-Niedzwiedzka K."/>
            <person name="Martijn J."/>
            <person name="Lind A.E."/>
            <person name="van Eijk R."/>
            <person name="Schleper C."/>
            <person name="Guy L."/>
            <person name="Ettema T.J."/>
        </authorList>
    </citation>
    <scope>NUCLEOTIDE SEQUENCE</scope>
</reference>